<reference evidence="1" key="1">
    <citation type="submission" date="2020-03" db="EMBL/GenBank/DDBJ databases">
        <title>The deep terrestrial virosphere.</title>
        <authorList>
            <person name="Holmfeldt K."/>
            <person name="Nilsson E."/>
            <person name="Simone D."/>
            <person name="Lopez-Fernandez M."/>
            <person name="Wu X."/>
            <person name="de Brujin I."/>
            <person name="Lundin D."/>
            <person name="Andersson A."/>
            <person name="Bertilsson S."/>
            <person name="Dopson M."/>
        </authorList>
    </citation>
    <scope>NUCLEOTIDE SEQUENCE</scope>
    <source>
        <strain evidence="1">MM415B01808</strain>
    </source>
</reference>
<protein>
    <submittedName>
        <fullName evidence="1">Uncharacterized protein</fullName>
    </submittedName>
</protein>
<gene>
    <name evidence="1" type="ORF">MM415B01808_0001</name>
</gene>
<proteinExistence type="predicted"/>
<name>A0A6M3IH11_9ZZZZ</name>
<organism evidence="1">
    <name type="scientific">viral metagenome</name>
    <dbReference type="NCBI Taxonomy" id="1070528"/>
    <lineage>
        <taxon>unclassified sequences</taxon>
        <taxon>metagenomes</taxon>
        <taxon>organismal metagenomes</taxon>
    </lineage>
</organism>
<accession>A0A6M3IH11</accession>
<evidence type="ECO:0000313" key="1">
    <source>
        <dbReference type="EMBL" id="QJA56691.1"/>
    </source>
</evidence>
<dbReference type="AlphaFoldDB" id="A0A6M3IH11"/>
<dbReference type="EMBL" id="MT141234">
    <property type="protein sequence ID" value="QJA56691.1"/>
    <property type="molecule type" value="Genomic_DNA"/>
</dbReference>
<sequence length="244" mass="26298">MYQIAQHINPLRLIKKQALGYDDIHLGLNNGYAMAYDDVLDFSPYAGNDAGETPYLFIFCSYYQEFAYGFVGAIGGGETLGAEAITVADDRDFSSDTGFWTPSDSWSIGAGIASSAGSGNMESNSGILTAGAIYKAVGTYTIAAGYLYLVFGGAPNSNRVYAGVGYTSYSTANSGTKIYFAGIGLTGTVDDISWKPLTDCKVEGVHLLSEKNGLTRNMHWTESGFQVSEIVRVNIYRTLPDDRY</sequence>